<reference evidence="2" key="1">
    <citation type="journal article" date="2014" name="Int. J. Syst. Evol. Microbiol.">
        <title>Complete genome sequence of Corynebacterium casei LMG S-19264T (=DSM 44701T), isolated from a smear-ripened cheese.</title>
        <authorList>
            <consortium name="US DOE Joint Genome Institute (JGI-PGF)"/>
            <person name="Walter F."/>
            <person name="Albersmeier A."/>
            <person name="Kalinowski J."/>
            <person name="Ruckert C."/>
        </authorList>
    </citation>
    <scope>NUCLEOTIDE SEQUENCE</scope>
    <source>
        <strain evidence="2">CGMCC 4.7430</strain>
    </source>
</reference>
<dbReference type="InterPro" id="IPR016040">
    <property type="entry name" value="NAD(P)-bd_dom"/>
</dbReference>
<feature type="domain" description="NAD(P)-binding" evidence="1">
    <location>
        <begin position="9"/>
        <end position="170"/>
    </location>
</feature>
<dbReference type="InterPro" id="IPR036291">
    <property type="entry name" value="NAD(P)-bd_dom_sf"/>
</dbReference>
<organism evidence="2 3">
    <name type="scientific">Nonomuraea glycinis</name>
    <dbReference type="NCBI Taxonomy" id="2047744"/>
    <lineage>
        <taxon>Bacteria</taxon>
        <taxon>Bacillati</taxon>
        <taxon>Actinomycetota</taxon>
        <taxon>Actinomycetes</taxon>
        <taxon>Streptosporangiales</taxon>
        <taxon>Streptosporangiaceae</taxon>
        <taxon>Nonomuraea</taxon>
    </lineage>
</organism>
<sequence length="274" mass="29566">MSRRIVVTGATGTVGRQVTAQLLEAGVGVRALTRGPADLPPAVESVHSDLSVLDSLRAAVEGVEAVFLVWPFASAEGLEEVLALAAEHARHVVYLSSVAVRDHERRAEQLIERSGLAWTILRPHAFAANTLRWAEQIRAEGMVSGPYGEAAMSLVHERDIAAVAVRALTQDGHAGAVHELTGPHSLTQTEQVRIIGEVVGSPVRWAETSPQDARRQMLARGWPPEVVDGILRAQAEMTLGPAQVTATVEEITGRTASTFRSWVTEHAHTFRAIR</sequence>
<dbReference type="RefSeq" id="WP_189143414.1">
    <property type="nucleotide sequence ID" value="NZ_BMNK01000018.1"/>
</dbReference>
<evidence type="ECO:0000313" key="3">
    <source>
        <dbReference type="Proteomes" id="UP000660745"/>
    </source>
</evidence>
<reference evidence="2" key="2">
    <citation type="submission" date="2020-09" db="EMBL/GenBank/DDBJ databases">
        <authorList>
            <person name="Sun Q."/>
            <person name="Zhou Y."/>
        </authorList>
    </citation>
    <scope>NUCLEOTIDE SEQUENCE</scope>
    <source>
        <strain evidence="2">CGMCC 4.7430</strain>
    </source>
</reference>
<dbReference type="InterPro" id="IPR051604">
    <property type="entry name" value="Ergot_Alk_Oxidoreductase"/>
</dbReference>
<proteinExistence type="predicted"/>
<name>A0A918AEF7_9ACTN</name>
<dbReference type="Gene3D" id="3.40.50.720">
    <property type="entry name" value="NAD(P)-binding Rossmann-like Domain"/>
    <property type="match status" value="1"/>
</dbReference>
<dbReference type="PANTHER" id="PTHR43162:SF1">
    <property type="entry name" value="PRESTALK A DIFFERENTIATION PROTEIN A"/>
    <property type="match status" value="1"/>
</dbReference>
<dbReference type="SUPFAM" id="SSF51735">
    <property type="entry name" value="NAD(P)-binding Rossmann-fold domains"/>
    <property type="match status" value="1"/>
</dbReference>
<dbReference type="PANTHER" id="PTHR43162">
    <property type="match status" value="1"/>
</dbReference>
<dbReference type="Proteomes" id="UP000660745">
    <property type="component" value="Unassembled WGS sequence"/>
</dbReference>
<gene>
    <name evidence="2" type="ORF">GCM10012278_74020</name>
</gene>
<evidence type="ECO:0000313" key="2">
    <source>
        <dbReference type="EMBL" id="GGP15205.1"/>
    </source>
</evidence>
<dbReference type="EMBL" id="BMNK01000018">
    <property type="protein sequence ID" value="GGP15205.1"/>
    <property type="molecule type" value="Genomic_DNA"/>
</dbReference>
<dbReference type="Gene3D" id="3.90.25.10">
    <property type="entry name" value="UDP-galactose 4-epimerase, domain 1"/>
    <property type="match status" value="1"/>
</dbReference>
<comment type="caution">
    <text evidence="2">The sequence shown here is derived from an EMBL/GenBank/DDBJ whole genome shotgun (WGS) entry which is preliminary data.</text>
</comment>
<evidence type="ECO:0000259" key="1">
    <source>
        <dbReference type="Pfam" id="PF13460"/>
    </source>
</evidence>
<accession>A0A918AEF7</accession>
<dbReference type="Pfam" id="PF13460">
    <property type="entry name" value="NAD_binding_10"/>
    <property type="match status" value="1"/>
</dbReference>
<protein>
    <submittedName>
        <fullName evidence="2">Nucleotide-diphosphate-sugar epimerase</fullName>
    </submittedName>
</protein>
<dbReference type="AlphaFoldDB" id="A0A918AEF7"/>
<keyword evidence="3" id="KW-1185">Reference proteome</keyword>